<reference evidence="1" key="1">
    <citation type="submission" date="2022-06" db="EMBL/GenBank/DDBJ databases">
        <title>Ornithinimicrobium JY.X270.</title>
        <authorList>
            <person name="Huang Y."/>
        </authorList>
    </citation>
    <scope>NUCLEOTIDE SEQUENCE</scope>
    <source>
        <strain evidence="1">JY.X270</strain>
    </source>
</reference>
<dbReference type="Pfam" id="PF18306">
    <property type="entry name" value="LDcluster4"/>
    <property type="match status" value="1"/>
</dbReference>
<evidence type="ECO:0000313" key="1">
    <source>
        <dbReference type="EMBL" id="USQ75175.1"/>
    </source>
</evidence>
<dbReference type="RefSeq" id="WP_252619366.1">
    <property type="nucleotide sequence ID" value="NZ_CP099490.1"/>
</dbReference>
<dbReference type="InterPro" id="IPR041164">
    <property type="entry name" value="LDcluster4"/>
</dbReference>
<protein>
    <submittedName>
        <fullName evidence="1">LOG family protein</fullName>
    </submittedName>
</protein>
<keyword evidence="2" id="KW-1185">Reference proteome</keyword>
<organism evidence="1 2">
    <name type="scientific">Ornithinimicrobium cryptoxanthini</name>
    <dbReference type="NCBI Taxonomy" id="2934161"/>
    <lineage>
        <taxon>Bacteria</taxon>
        <taxon>Bacillati</taxon>
        <taxon>Actinomycetota</taxon>
        <taxon>Actinomycetes</taxon>
        <taxon>Micrococcales</taxon>
        <taxon>Ornithinimicrobiaceae</taxon>
        <taxon>Ornithinimicrobium</taxon>
    </lineage>
</organism>
<dbReference type="PANTHER" id="PTHR43393">
    <property type="entry name" value="CYTOKININ RIBOSIDE 5'-MONOPHOSPHATE PHOSPHORIBOHYDROLASE"/>
    <property type="match status" value="1"/>
</dbReference>
<evidence type="ECO:0000313" key="2">
    <source>
        <dbReference type="Proteomes" id="UP001056535"/>
    </source>
</evidence>
<accession>A0ABY4YEI3</accession>
<dbReference type="Gene3D" id="3.40.50.450">
    <property type="match status" value="1"/>
</dbReference>
<dbReference type="PANTHER" id="PTHR43393:SF3">
    <property type="entry name" value="LYSINE DECARBOXYLASE-LIKE PROTEIN"/>
    <property type="match status" value="1"/>
</dbReference>
<dbReference type="InterPro" id="IPR031100">
    <property type="entry name" value="LOG_fam"/>
</dbReference>
<dbReference type="EMBL" id="CP099490">
    <property type="protein sequence ID" value="USQ75175.1"/>
    <property type="molecule type" value="Genomic_DNA"/>
</dbReference>
<name>A0ABY4YEI3_9MICO</name>
<dbReference type="Proteomes" id="UP001056535">
    <property type="component" value="Chromosome"/>
</dbReference>
<dbReference type="SUPFAM" id="SSF102405">
    <property type="entry name" value="MCP/YpsA-like"/>
    <property type="match status" value="1"/>
</dbReference>
<gene>
    <name evidence="1" type="ORF">NF557_11080</name>
</gene>
<sequence>MTDPVEREHSEHEVRYHRPFRAALPGLIHEVRDLDTLEALLTTGAALRGSRLKALDLTHVEEQLLAREDLEGLIVLGGAVPPALEQHLRRCGAIIFPAAPHAPVRPYRGSLYTADELYDGLAEHGYEQTTDAKAYRWLQDATVRHDAYVTVLRAIHDDAMSDALVDVVSERKVVGVMGGHALARGSAGFRDAARLGFTLAEAGYVVATGGGPGAMEAANLGAWCRSADLLEPALEQLVTVPHFDQGVGAWAQVALDVVHAAYGTDRPPSPLRSLGIPTWHYGHEPPNVFGDLIAKFFSNALREDLLLHHSTSGLVVLPGAAGTVQEIFQMATRLYYEVDHRVPPLVLVDRRHWTEHLPVFPLLEALGRDRAMAAQLHLVDTVEEAASLLIG</sequence>
<dbReference type="InterPro" id="IPR052341">
    <property type="entry name" value="LOG_family_nucleotidases"/>
</dbReference>
<proteinExistence type="predicted"/>
<dbReference type="Pfam" id="PF03641">
    <property type="entry name" value="Lysine_decarbox"/>
    <property type="match status" value="1"/>
</dbReference>